<comment type="caution">
    <text evidence="1">The sequence shown here is derived from an EMBL/GenBank/DDBJ whole genome shotgun (WGS) entry which is preliminary data.</text>
</comment>
<dbReference type="Proteomes" id="UP001291623">
    <property type="component" value="Unassembled WGS sequence"/>
</dbReference>
<reference evidence="1" key="1">
    <citation type="submission" date="2023-12" db="EMBL/GenBank/DDBJ databases">
        <title>Genome assembly of Anisodus tanguticus.</title>
        <authorList>
            <person name="Wang Y.-J."/>
        </authorList>
    </citation>
    <scope>NUCLEOTIDE SEQUENCE</scope>
    <source>
        <strain evidence="1">KB-2021</strain>
        <tissue evidence="1">Leaf</tissue>
    </source>
</reference>
<sequence length="142" mass="16663">MEKTMRMTPEFYSTTLKRKRVMVEQEYEYFLNISVHEGEDIDCVTRHWNGETRIYRVFGWVNPGEEFVTPAAQGLPDPAWNIKYQVPLGRYDPYNYLKLEVVRVTSKSNPAPRRTMDSGIVADGHITLAMEVMRRPTYFYAT</sequence>
<dbReference type="AlphaFoldDB" id="A0AAE1V193"/>
<accession>A0AAE1V193</accession>
<gene>
    <name evidence="1" type="ORF">RND71_030695</name>
</gene>
<dbReference type="PANTHER" id="PTHR38365">
    <property type="entry name" value="C2 DOMAIN-CONTAINING PROTEIN-RELATED"/>
    <property type="match status" value="1"/>
</dbReference>
<evidence type="ECO:0000313" key="2">
    <source>
        <dbReference type="Proteomes" id="UP001291623"/>
    </source>
</evidence>
<name>A0AAE1V193_9SOLA</name>
<evidence type="ECO:0000313" key="1">
    <source>
        <dbReference type="EMBL" id="KAK4351382.1"/>
    </source>
</evidence>
<dbReference type="EMBL" id="JAVYJV010000016">
    <property type="protein sequence ID" value="KAK4351382.1"/>
    <property type="molecule type" value="Genomic_DNA"/>
</dbReference>
<keyword evidence="2" id="KW-1185">Reference proteome</keyword>
<organism evidence="1 2">
    <name type="scientific">Anisodus tanguticus</name>
    <dbReference type="NCBI Taxonomy" id="243964"/>
    <lineage>
        <taxon>Eukaryota</taxon>
        <taxon>Viridiplantae</taxon>
        <taxon>Streptophyta</taxon>
        <taxon>Embryophyta</taxon>
        <taxon>Tracheophyta</taxon>
        <taxon>Spermatophyta</taxon>
        <taxon>Magnoliopsida</taxon>
        <taxon>eudicotyledons</taxon>
        <taxon>Gunneridae</taxon>
        <taxon>Pentapetalae</taxon>
        <taxon>asterids</taxon>
        <taxon>lamiids</taxon>
        <taxon>Solanales</taxon>
        <taxon>Solanaceae</taxon>
        <taxon>Solanoideae</taxon>
        <taxon>Hyoscyameae</taxon>
        <taxon>Anisodus</taxon>
    </lineage>
</organism>
<protein>
    <submittedName>
        <fullName evidence="1">Uncharacterized protein</fullName>
    </submittedName>
</protein>
<dbReference type="PANTHER" id="PTHR38365:SF1">
    <property type="entry name" value="C2 DOMAIN-CONTAINING PROTEIN"/>
    <property type="match status" value="1"/>
</dbReference>
<proteinExistence type="predicted"/>